<name>A0ABP4UE53_9ACTN</name>
<dbReference type="EMBL" id="BAAAQG010000003">
    <property type="protein sequence ID" value="GAA1702078.1"/>
    <property type="molecule type" value="Genomic_DNA"/>
</dbReference>
<evidence type="ECO:0000259" key="1">
    <source>
        <dbReference type="Pfam" id="PF01370"/>
    </source>
</evidence>
<dbReference type="PANTHER" id="PTHR43245">
    <property type="entry name" value="BIFUNCTIONAL POLYMYXIN RESISTANCE PROTEIN ARNA"/>
    <property type="match status" value="1"/>
</dbReference>
<accession>A0ABP4UE53</accession>
<dbReference type="InterPro" id="IPR036291">
    <property type="entry name" value="NAD(P)-bd_dom_sf"/>
</dbReference>
<dbReference type="Gene3D" id="3.40.50.720">
    <property type="entry name" value="NAD(P)-binding Rossmann-like Domain"/>
    <property type="match status" value="1"/>
</dbReference>
<reference evidence="3" key="1">
    <citation type="journal article" date="2019" name="Int. J. Syst. Evol. Microbiol.">
        <title>The Global Catalogue of Microorganisms (GCM) 10K type strain sequencing project: providing services to taxonomists for standard genome sequencing and annotation.</title>
        <authorList>
            <consortium name="The Broad Institute Genomics Platform"/>
            <consortium name="The Broad Institute Genome Sequencing Center for Infectious Disease"/>
            <person name="Wu L."/>
            <person name="Ma J."/>
        </authorList>
    </citation>
    <scope>NUCLEOTIDE SEQUENCE [LARGE SCALE GENOMIC DNA]</scope>
    <source>
        <strain evidence="3">JCM 16002</strain>
    </source>
</reference>
<dbReference type="Pfam" id="PF01370">
    <property type="entry name" value="Epimerase"/>
    <property type="match status" value="1"/>
</dbReference>
<gene>
    <name evidence="2" type="ORF">GCM10009831_09030</name>
</gene>
<dbReference type="PANTHER" id="PTHR43245:SF13">
    <property type="entry name" value="UDP-D-APIOSE_UDP-D-XYLOSE SYNTHASE 2"/>
    <property type="match status" value="1"/>
</dbReference>
<dbReference type="InterPro" id="IPR050177">
    <property type="entry name" value="Lipid_A_modif_metabolic_enz"/>
</dbReference>
<organism evidence="2 3">
    <name type="scientific">Dietzia cercidiphylli</name>
    <dbReference type="NCBI Taxonomy" id="498199"/>
    <lineage>
        <taxon>Bacteria</taxon>
        <taxon>Bacillati</taxon>
        <taxon>Actinomycetota</taxon>
        <taxon>Actinomycetes</taxon>
        <taxon>Mycobacteriales</taxon>
        <taxon>Dietziaceae</taxon>
        <taxon>Dietzia</taxon>
    </lineage>
</organism>
<protein>
    <recommendedName>
        <fullName evidence="1">NAD-dependent epimerase/dehydratase domain-containing protein</fullName>
    </recommendedName>
</protein>
<proteinExistence type="predicted"/>
<comment type="caution">
    <text evidence="2">The sequence shown here is derived from an EMBL/GenBank/DDBJ whole genome shotgun (WGS) entry which is preliminary data.</text>
</comment>
<dbReference type="RefSeq" id="WP_182659159.1">
    <property type="nucleotide sequence ID" value="NZ_BAAAQG010000003.1"/>
</dbReference>
<dbReference type="SUPFAM" id="SSF51735">
    <property type="entry name" value="NAD(P)-binding Rossmann-fold domains"/>
    <property type="match status" value="1"/>
</dbReference>
<evidence type="ECO:0000313" key="2">
    <source>
        <dbReference type="EMBL" id="GAA1702078.1"/>
    </source>
</evidence>
<evidence type="ECO:0000313" key="3">
    <source>
        <dbReference type="Proteomes" id="UP001500383"/>
    </source>
</evidence>
<feature type="domain" description="NAD-dependent epimerase/dehydratase" evidence="1">
    <location>
        <begin position="7"/>
        <end position="258"/>
    </location>
</feature>
<sequence length="337" mass="34895">MCEPSTVAVLGAGGYVGGALARRLHGPGVRLRLVGRRPPTVGPDLTAGEVHRHAADVTDPRAVRDLVADADVVVVSVLYAPHGSWRDADADPVAARRVNVGVVESVLAAVGSARDPALPPPVVVVPGTASLDHAASLNHATSLDSTASLDHSAHGEFSRYEQHKAEAEDLLMEATRRGGVRGISLRLPTVYGSAGPGGTVGRGVVAGILRTALDDRPLTIWGDGSAERDLVHIRDVADAVGRAVAAPDGLAGRPWSIGTGEAVTLTRLFTLAAQAAAARLGRTPVPVEYVEPPDGATPTDARSSVVDPGPFSEQTGWIASTRLEEGLRQTCDVLARE</sequence>
<dbReference type="InterPro" id="IPR001509">
    <property type="entry name" value="Epimerase_deHydtase"/>
</dbReference>
<dbReference type="Proteomes" id="UP001500383">
    <property type="component" value="Unassembled WGS sequence"/>
</dbReference>
<keyword evidence="3" id="KW-1185">Reference proteome</keyword>